<accession>A0A0A9WFF8</accession>
<proteinExistence type="predicted"/>
<organism evidence="1">
    <name type="scientific">Lygus hesperus</name>
    <name type="common">Western plant bug</name>
    <dbReference type="NCBI Taxonomy" id="30085"/>
    <lineage>
        <taxon>Eukaryota</taxon>
        <taxon>Metazoa</taxon>
        <taxon>Ecdysozoa</taxon>
        <taxon>Arthropoda</taxon>
        <taxon>Hexapoda</taxon>
        <taxon>Insecta</taxon>
        <taxon>Pterygota</taxon>
        <taxon>Neoptera</taxon>
        <taxon>Paraneoptera</taxon>
        <taxon>Hemiptera</taxon>
        <taxon>Heteroptera</taxon>
        <taxon>Panheteroptera</taxon>
        <taxon>Cimicomorpha</taxon>
        <taxon>Miridae</taxon>
        <taxon>Mirini</taxon>
        <taxon>Lygus</taxon>
    </lineage>
</organism>
<gene>
    <name evidence="1" type="primary">queC</name>
    <name evidence="1" type="ORF">CM83_25196</name>
    <name evidence="2" type="ORF">g.32775</name>
</gene>
<sequence>MEEVITYRYKFPGGETDAQQVRILQRPSLRRPLLANQHATVLFGRTDASTGEVGYHILDRKSVSVDGFQTRKGSGRVYFGSILSGESKIVLDTEVTAWTLELWITVGGGDAGTLVHTAEFAVTYHLHTFNVVPIDGEQFPVCSVPLVLQSTPQQVVILRSLTAVQLLVNCHHYLVCGTVTAIPTKNFEIATHSVVHLLAIAEGVGNFTVLWDNYQAGLPTYVSSTGTCGSEANFESSDVSIYDRIDLQLPFINNHRHYLVVDNFSSSWRTWDGVPAAMGDLLRAFSTNPTADPPRCKYIYTYPQIRTVCEPGWGGVDITRQIAIQFTLTVQDSLTWYRDDSSALLCPTVLTIPSVLQVYVRSTVQLLSLLVLLPALRDTGTLAAALLANLPSRTVDSLVVLAISSGTLTGTFDVTDIVKNNCKNITHPSVNCIQNETVRWMSGESSSGEILHMDGW</sequence>
<dbReference type="AlphaFoldDB" id="A0A0A9WFF8"/>
<reference evidence="2" key="3">
    <citation type="journal article" date="2016" name="Gigascience">
        <title>De novo construction of an expanded transcriptome assembly for the western tarnished plant bug, Lygus hesperus.</title>
        <authorList>
            <person name="Tassone E.E."/>
            <person name="Geib S.M."/>
            <person name="Hall B."/>
            <person name="Fabrick J.A."/>
            <person name="Brent C.S."/>
            <person name="Hull J.J."/>
        </authorList>
    </citation>
    <scope>NUCLEOTIDE SEQUENCE</scope>
</reference>
<reference evidence="1" key="2">
    <citation type="submission" date="2014-07" db="EMBL/GenBank/DDBJ databases">
        <authorList>
            <person name="Hull J."/>
        </authorList>
    </citation>
    <scope>NUCLEOTIDE SEQUENCE</scope>
</reference>
<evidence type="ECO:0000313" key="2">
    <source>
        <dbReference type="EMBL" id="JAQ12512.1"/>
    </source>
</evidence>
<protein>
    <submittedName>
        <fullName evidence="1">7-cyano-7-deazaguanine synthase</fullName>
    </submittedName>
</protein>
<dbReference type="EMBL" id="GDHC01006117">
    <property type="protein sequence ID" value="JAQ12512.1"/>
    <property type="molecule type" value="Transcribed_RNA"/>
</dbReference>
<dbReference type="EMBL" id="GBHO01037075">
    <property type="protein sequence ID" value="JAG06529.1"/>
    <property type="molecule type" value="Transcribed_RNA"/>
</dbReference>
<name>A0A0A9WFF8_LYGHE</name>
<reference evidence="1" key="1">
    <citation type="journal article" date="2014" name="PLoS ONE">
        <title>Transcriptome-Based Identification of ABC Transporters in the Western Tarnished Plant Bug Lygus hesperus.</title>
        <authorList>
            <person name="Hull J.J."/>
            <person name="Chaney K."/>
            <person name="Geib S.M."/>
            <person name="Fabrick J.A."/>
            <person name="Brent C.S."/>
            <person name="Walsh D."/>
            <person name="Lavine L.C."/>
        </authorList>
    </citation>
    <scope>NUCLEOTIDE SEQUENCE</scope>
</reference>
<evidence type="ECO:0000313" key="1">
    <source>
        <dbReference type="EMBL" id="JAG06529.1"/>
    </source>
</evidence>